<evidence type="ECO:0000256" key="2">
    <source>
        <dbReference type="ARBA" id="ARBA00022679"/>
    </source>
</evidence>
<reference evidence="5" key="5">
    <citation type="submission" date="2025-09" db="UniProtKB">
        <authorList>
            <consortium name="Ensembl"/>
        </authorList>
    </citation>
    <scope>IDENTIFICATION</scope>
</reference>
<feature type="domain" description="Sulfotransferase" evidence="4">
    <location>
        <begin position="52"/>
        <end position="286"/>
    </location>
</feature>
<dbReference type="Ensembl" id="ENSEEET00000013008.2">
    <property type="protein sequence ID" value="ENSEEEP00000012860.1"/>
    <property type="gene ID" value="ENSEEEG00000006457.2"/>
</dbReference>
<dbReference type="InterPro" id="IPR027417">
    <property type="entry name" value="P-loop_NTPase"/>
</dbReference>
<name>A0A4W4EN43_ELEEL</name>
<dbReference type="SUPFAM" id="SSF52540">
    <property type="entry name" value="P-loop containing nucleoside triphosphate hydrolases"/>
    <property type="match status" value="1"/>
</dbReference>
<dbReference type="Pfam" id="PF00685">
    <property type="entry name" value="Sulfotransfer_1"/>
    <property type="match status" value="1"/>
</dbReference>
<reference evidence="5" key="3">
    <citation type="submission" date="2020-05" db="EMBL/GenBank/DDBJ databases">
        <title>Electrophorus electricus (electric eel) genome, fEleEle1, primary haplotype.</title>
        <authorList>
            <person name="Myers G."/>
            <person name="Meyer A."/>
            <person name="Fedrigo O."/>
            <person name="Formenti G."/>
            <person name="Rhie A."/>
            <person name="Tracey A."/>
            <person name="Sims Y."/>
            <person name="Jarvis E.D."/>
        </authorList>
    </citation>
    <scope>NUCLEOTIDE SEQUENCE [LARGE SCALE GENOMIC DNA]</scope>
</reference>
<reference evidence="5" key="4">
    <citation type="submission" date="2025-08" db="UniProtKB">
        <authorList>
            <consortium name="Ensembl"/>
        </authorList>
    </citation>
    <scope>IDENTIFICATION</scope>
</reference>
<evidence type="ECO:0000313" key="5">
    <source>
        <dbReference type="Ensembl" id="ENSEEEP00000012860.1"/>
    </source>
</evidence>
<dbReference type="GO" id="GO:0008146">
    <property type="term" value="F:sulfotransferase activity"/>
    <property type="evidence" value="ECO:0007669"/>
    <property type="project" value="InterPro"/>
</dbReference>
<evidence type="ECO:0000313" key="6">
    <source>
        <dbReference type="Proteomes" id="UP000314983"/>
    </source>
</evidence>
<keyword evidence="2 3" id="KW-0808">Transferase</keyword>
<proteinExistence type="inferred from homology"/>
<sequence>MSVIPDRVKAMMDQSKTMKEEDKLYRYNGVLFPVLISPEENLRALENMEARDNDVMLVAYPKCGFNWMLSVLHKIMSPPTGEKVEFSFPPLLEFFGPQLLQTLPQVPAPRLLGTHLHPDIIPPSFFNKKTKMLVVFRNPKDTAVSYYHFSNGNPILAAAESWDKYCADFINGDVPWGSYFDHALAWEKHIDDCNMMIITYEDLKEDLRGGIRKVAEFFGFDLTNTRIATIAEDSTFSVMKKGSKDSHGKMGHVLFRKGEIGDWRNHFSQAQSEQMDAAFEKHLAGTKLGSKLKYDIYCKW</sequence>
<keyword evidence="6" id="KW-1185">Reference proteome</keyword>
<evidence type="ECO:0000256" key="1">
    <source>
        <dbReference type="ARBA" id="ARBA00005771"/>
    </source>
</evidence>
<dbReference type="Gene3D" id="3.40.50.300">
    <property type="entry name" value="P-loop containing nucleotide triphosphate hydrolases"/>
    <property type="match status" value="1"/>
</dbReference>
<dbReference type="PANTHER" id="PTHR11783">
    <property type="entry name" value="SULFOTRANSFERASE SULT"/>
    <property type="match status" value="1"/>
</dbReference>
<gene>
    <name evidence="5" type="primary">SULT6B1</name>
</gene>
<dbReference type="InterPro" id="IPR000863">
    <property type="entry name" value="Sulfotransferase_dom"/>
</dbReference>
<protein>
    <recommendedName>
        <fullName evidence="3">Sulfotransferase</fullName>
        <ecNumber evidence="3">2.8.2.-</ecNumber>
    </recommendedName>
</protein>
<evidence type="ECO:0000256" key="3">
    <source>
        <dbReference type="RuleBase" id="RU361155"/>
    </source>
</evidence>
<dbReference type="Proteomes" id="UP000314983">
    <property type="component" value="Chromosome 9"/>
</dbReference>
<dbReference type="OrthoDB" id="205623at2759"/>
<dbReference type="AlphaFoldDB" id="A0A4W4EN43"/>
<accession>A0A4W4EN43</accession>
<evidence type="ECO:0000259" key="4">
    <source>
        <dbReference type="Pfam" id="PF00685"/>
    </source>
</evidence>
<reference evidence="6" key="1">
    <citation type="journal article" date="2014" name="Science">
        <title>Nonhuman genetics. Genomic basis for the convergent evolution of electric organs.</title>
        <authorList>
            <person name="Gallant J.R."/>
            <person name="Traeger L.L."/>
            <person name="Volkening J.D."/>
            <person name="Moffett H."/>
            <person name="Chen P.H."/>
            <person name="Novina C.D."/>
            <person name="Phillips G.N.Jr."/>
            <person name="Anand R."/>
            <person name="Wells G.B."/>
            <person name="Pinch M."/>
            <person name="Guth R."/>
            <person name="Unguez G.A."/>
            <person name="Albert J.S."/>
            <person name="Zakon H.H."/>
            <person name="Samanta M.P."/>
            <person name="Sussman M.R."/>
        </authorList>
    </citation>
    <scope>NUCLEOTIDE SEQUENCE [LARGE SCALE GENOMIC DNA]</scope>
</reference>
<dbReference type="OMA" id="WDKHMDD"/>
<reference evidence="6" key="2">
    <citation type="journal article" date="2017" name="Sci. Adv.">
        <title>A tail of two voltages: Proteomic comparison of the three electric organs of the electric eel.</title>
        <authorList>
            <person name="Traeger L.L."/>
            <person name="Sabat G."/>
            <person name="Barrett-Wilt G.A."/>
            <person name="Wells G.B."/>
            <person name="Sussman M.R."/>
        </authorList>
    </citation>
    <scope>NUCLEOTIDE SEQUENCE [LARGE SCALE GENOMIC DNA]</scope>
</reference>
<comment type="similarity">
    <text evidence="1 3">Belongs to the sulfotransferase 1 family.</text>
</comment>
<dbReference type="EC" id="2.8.2.-" evidence="3"/>
<dbReference type="STRING" id="8005.ENSEEEP00000012860"/>
<dbReference type="GeneTree" id="ENSGT00940000159084"/>
<organism evidence="5 6">
    <name type="scientific">Electrophorus electricus</name>
    <name type="common">Electric eel</name>
    <name type="synonym">Gymnotus electricus</name>
    <dbReference type="NCBI Taxonomy" id="8005"/>
    <lineage>
        <taxon>Eukaryota</taxon>
        <taxon>Metazoa</taxon>
        <taxon>Chordata</taxon>
        <taxon>Craniata</taxon>
        <taxon>Vertebrata</taxon>
        <taxon>Euteleostomi</taxon>
        <taxon>Actinopterygii</taxon>
        <taxon>Neopterygii</taxon>
        <taxon>Teleostei</taxon>
        <taxon>Ostariophysi</taxon>
        <taxon>Gymnotiformes</taxon>
        <taxon>Gymnotoidei</taxon>
        <taxon>Gymnotidae</taxon>
        <taxon>Electrophorus</taxon>
    </lineage>
</organism>